<dbReference type="PRINTS" id="PR00999">
    <property type="entry name" value="FUNGALYSIN"/>
</dbReference>
<dbReference type="PANTHER" id="PTHR33478:SF1">
    <property type="entry name" value="EXTRACELLULAR METALLOPROTEINASE MEP"/>
    <property type="match status" value="1"/>
</dbReference>
<feature type="binding site" evidence="11">
    <location>
        <position position="275"/>
    </location>
    <ligand>
        <name>Zn(2+)</name>
        <dbReference type="ChEBI" id="CHEBI:29105"/>
        <note>catalytic</note>
    </ligand>
</feature>
<dbReference type="Pfam" id="PF02128">
    <property type="entry name" value="Peptidase_M36"/>
    <property type="match status" value="1"/>
</dbReference>
<dbReference type="GO" id="GO:0004222">
    <property type="term" value="F:metalloendopeptidase activity"/>
    <property type="evidence" value="ECO:0007669"/>
    <property type="project" value="InterPro"/>
</dbReference>
<dbReference type="OrthoDB" id="3227768at2759"/>
<dbReference type="CDD" id="cd09596">
    <property type="entry name" value="M36"/>
    <property type="match status" value="1"/>
</dbReference>
<keyword evidence="9 12" id="KW-0865">Zymogen</keyword>
<dbReference type="InterPro" id="IPR001842">
    <property type="entry name" value="Peptidase_M36"/>
</dbReference>
<feature type="active site" evidence="10">
    <location>
        <position position="276"/>
    </location>
</feature>
<dbReference type="GO" id="GO:0008270">
    <property type="term" value="F:zinc ion binding"/>
    <property type="evidence" value="ECO:0007669"/>
    <property type="project" value="InterPro"/>
</dbReference>
<evidence type="ECO:0000313" key="14">
    <source>
        <dbReference type="Proteomes" id="UP000008370"/>
    </source>
</evidence>
<reference evidence="13 14" key="1">
    <citation type="journal article" date="2012" name="BMC Genomics">
        <title>Comparative genomics of the white-rot fungi, Phanerochaete carnosa and P. chrysosporium, to elucidate the genetic basis of the distinct wood types they colonize.</title>
        <authorList>
            <person name="Suzuki H."/>
            <person name="MacDonald J."/>
            <person name="Syed K."/>
            <person name="Salamov A."/>
            <person name="Hori C."/>
            <person name="Aerts A."/>
            <person name="Henrissat B."/>
            <person name="Wiebenga A."/>
            <person name="vanKuyk P.A."/>
            <person name="Barry K."/>
            <person name="Lindquist E."/>
            <person name="LaButti K."/>
            <person name="Lapidus A."/>
            <person name="Lucas S."/>
            <person name="Coutinho P."/>
            <person name="Gong Y."/>
            <person name="Samejima M."/>
            <person name="Mahadevan R."/>
            <person name="Abou-Zaid M."/>
            <person name="de Vries R.P."/>
            <person name="Igarashi K."/>
            <person name="Yadav J.S."/>
            <person name="Grigoriev I.V."/>
            <person name="Master E.R."/>
        </authorList>
    </citation>
    <scope>NUCLEOTIDE SEQUENCE [LARGE SCALE GENOMIC DNA]</scope>
    <source>
        <strain evidence="13 14">HHB-10118-sp</strain>
    </source>
</reference>
<dbReference type="InterPro" id="IPR050371">
    <property type="entry name" value="Fungal_virulence_M36"/>
</dbReference>
<evidence type="ECO:0000256" key="1">
    <source>
        <dbReference type="ARBA" id="ARBA00004613"/>
    </source>
</evidence>
<name>K5VIS9_PHACS</name>
<keyword evidence="7 11" id="KW-0862">Zinc</keyword>
<evidence type="ECO:0000256" key="4">
    <source>
        <dbReference type="ARBA" id="ARBA00022670"/>
    </source>
</evidence>
<dbReference type="RefSeq" id="XP_007400345.1">
    <property type="nucleotide sequence ID" value="XM_007400283.1"/>
</dbReference>
<dbReference type="AlphaFoldDB" id="K5VIS9"/>
<evidence type="ECO:0000256" key="8">
    <source>
        <dbReference type="ARBA" id="ARBA00023049"/>
    </source>
</evidence>
<evidence type="ECO:0000256" key="6">
    <source>
        <dbReference type="ARBA" id="ARBA00022801"/>
    </source>
</evidence>
<evidence type="ECO:0000256" key="12">
    <source>
        <dbReference type="RuleBase" id="RU364017"/>
    </source>
</evidence>
<dbReference type="Proteomes" id="UP000008370">
    <property type="component" value="Unassembled WGS sequence"/>
</dbReference>
<keyword evidence="14" id="KW-1185">Reference proteome</keyword>
<feature type="binding site" evidence="11">
    <location>
        <position position="279"/>
    </location>
    <ligand>
        <name>Zn(2+)</name>
        <dbReference type="ChEBI" id="CHEBI:29105"/>
        <note>catalytic</note>
    </ligand>
</feature>
<dbReference type="HOGENOM" id="CLU_012703_3_1_1"/>
<evidence type="ECO:0000256" key="2">
    <source>
        <dbReference type="ARBA" id="ARBA00006006"/>
    </source>
</evidence>
<keyword evidence="6 12" id="KW-0378">Hydrolase</keyword>
<comment type="similarity">
    <text evidence="2 12">Belongs to the peptidase M36 family.</text>
</comment>
<gene>
    <name evidence="13" type="ORF">PHACADRAFT_263204</name>
</gene>
<protein>
    <recommendedName>
        <fullName evidence="12">Extracellular metalloproteinase</fullName>
        <ecNumber evidence="12">3.4.24.-</ecNumber>
    </recommendedName>
    <alternativeName>
        <fullName evidence="12">Fungalysin</fullName>
    </alternativeName>
</protein>
<evidence type="ECO:0000256" key="11">
    <source>
        <dbReference type="PIRSR" id="PIRSR601842-2"/>
    </source>
</evidence>
<dbReference type="GO" id="GO:0006508">
    <property type="term" value="P:proteolysis"/>
    <property type="evidence" value="ECO:0007669"/>
    <property type="project" value="UniProtKB-KW"/>
</dbReference>
<accession>K5VIS9</accession>
<evidence type="ECO:0000256" key="7">
    <source>
        <dbReference type="ARBA" id="ARBA00022833"/>
    </source>
</evidence>
<dbReference type="KEGG" id="pco:PHACADRAFT_263204"/>
<evidence type="ECO:0000256" key="9">
    <source>
        <dbReference type="ARBA" id="ARBA00023145"/>
    </source>
</evidence>
<evidence type="ECO:0000256" key="5">
    <source>
        <dbReference type="ARBA" id="ARBA00022723"/>
    </source>
</evidence>
<dbReference type="EC" id="3.4.24.-" evidence="12"/>
<keyword evidence="5 11" id="KW-0479">Metal-binding</keyword>
<proteinExistence type="inferred from homology"/>
<dbReference type="PANTHER" id="PTHR33478">
    <property type="entry name" value="EXTRACELLULAR METALLOPROTEINASE MEP"/>
    <property type="match status" value="1"/>
</dbReference>
<comment type="cofactor">
    <cofactor evidence="11">
        <name>Zn(2+)</name>
        <dbReference type="ChEBI" id="CHEBI:29105"/>
    </cofactor>
    <text evidence="11">Binds 1 zinc ion per subunit.</text>
</comment>
<organism evidence="13 14">
    <name type="scientific">Phanerochaete carnosa (strain HHB-10118-sp)</name>
    <name type="common">White-rot fungus</name>
    <name type="synonym">Peniophora carnosa</name>
    <dbReference type="NCBI Taxonomy" id="650164"/>
    <lineage>
        <taxon>Eukaryota</taxon>
        <taxon>Fungi</taxon>
        <taxon>Dikarya</taxon>
        <taxon>Basidiomycota</taxon>
        <taxon>Agaricomycotina</taxon>
        <taxon>Agaricomycetes</taxon>
        <taxon>Polyporales</taxon>
        <taxon>Phanerochaetaceae</taxon>
        <taxon>Phanerochaete</taxon>
    </lineage>
</organism>
<dbReference type="Gene3D" id="1.10.390.10">
    <property type="entry name" value="Neutral Protease Domain 2"/>
    <property type="match status" value="1"/>
</dbReference>
<dbReference type="InParanoid" id="K5VIS9"/>
<comment type="subcellular location">
    <subcellularLocation>
        <location evidence="1 12">Secreted</location>
    </subcellularLocation>
</comment>
<keyword evidence="3 12" id="KW-0964">Secreted</keyword>
<keyword evidence="8 12" id="KW-0482">Metalloprotease</keyword>
<evidence type="ECO:0000256" key="10">
    <source>
        <dbReference type="PIRSR" id="PIRSR601842-1"/>
    </source>
</evidence>
<sequence>MAHNWYAAAVTYSQPHRIISVVDWAADGSSGSLTDLLGWFAPLPKEASTEVLTTRAPAKYLVHEWGLNDPTEGDRTFQYENFDVLASPVGWHVVESSSDPTAPSRGTPLFKNTSTTWGNNVIAHENWASIWEWVTQHRPKGTIGVSRGADGEESERLVFDFPYAPRATSPPETLKEAYKHINATVTQLFYTANLIHDLFYRYGFDEVSGNFQQYNFGRGGKENDVLITDAQEGSWFNSAQFFSPPDGRNGRCQIFLWNFANPYRDGVMEAGIIIHELAHGLSTRLTGGPSNSDCLSGNGGEGSGMGEGWGDFLATTVRSVKDLVADAKAAENGVRESRDYPMAAWASSKAGGLRKHPYSLDKSVNPTTYKTLDNPLYWEAHAIGEVWAQMLWVVEHHLIRKHGVSDTLFPPKPLENGKIPLGDFYRESTAGKLIPKHGNTLAVQLVISGMKLQPCRPSFLNARDAIIQADWHLTGGENYCEIWRGFASRGLGPDAHVQFSVPWWGKNLFRTEDFGVPKNCR</sequence>
<dbReference type="InterPro" id="IPR027268">
    <property type="entry name" value="Peptidase_M4/M1_CTD_sf"/>
</dbReference>
<feature type="binding site" evidence="11">
    <location>
        <position position="307"/>
    </location>
    <ligand>
        <name>Zn(2+)</name>
        <dbReference type="ChEBI" id="CHEBI:29105"/>
        <note>catalytic</note>
    </ligand>
</feature>
<dbReference type="GO" id="GO:0005615">
    <property type="term" value="C:extracellular space"/>
    <property type="evidence" value="ECO:0007669"/>
    <property type="project" value="InterPro"/>
</dbReference>
<dbReference type="Gene3D" id="3.10.170.10">
    <property type="match status" value="1"/>
</dbReference>
<evidence type="ECO:0000256" key="3">
    <source>
        <dbReference type="ARBA" id="ARBA00022525"/>
    </source>
</evidence>
<dbReference type="EMBL" id="JH930477">
    <property type="protein sequence ID" value="EKM51193.1"/>
    <property type="molecule type" value="Genomic_DNA"/>
</dbReference>
<evidence type="ECO:0000313" key="13">
    <source>
        <dbReference type="EMBL" id="EKM51193.1"/>
    </source>
</evidence>
<dbReference type="SUPFAM" id="SSF55486">
    <property type="entry name" value="Metalloproteases ('zincins'), catalytic domain"/>
    <property type="match status" value="1"/>
</dbReference>
<dbReference type="GeneID" id="18918494"/>
<keyword evidence="4 12" id="KW-0645">Protease</keyword>